<reference evidence="2" key="1">
    <citation type="submission" date="2020-12" db="EMBL/GenBank/DDBJ databases">
        <title>Metabolic potential, ecology and presence of endohyphal bacteria is reflected in genomic diversity of Mucoromycotina.</title>
        <authorList>
            <person name="Muszewska A."/>
            <person name="Okrasinska A."/>
            <person name="Steczkiewicz K."/>
            <person name="Drgas O."/>
            <person name="Orlowska M."/>
            <person name="Perlinska-Lenart U."/>
            <person name="Aleksandrzak-Piekarczyk T."/>
            <person name="Szatraj K."/>
            <person name="Zielenkiewicz U."/>
            <person name="Pilsyk S."/>
            <person name="Malc E."/>
            <person name="Mieczkowski P."/>
            <person name="Kruszewska J.S."/>
            <person name="Biernat P."/>
            <person name="Pawlowska J."/>
        </authorList>
    </citation>
    <scope>NUCLEOTIDE SEQUENCE</scope>
    <source>
        <strain evidence="2">WA0000017839</strain>
    </source>
</reference>
<feature type="region of interest" description="Disordered" evidence="1">
    <location>
        <begin position="104"/>
        <end position="131"/>
    </location>
</feature>
<dbReference type="OrthoDB" id="2281363at2759"/>
<dbReference type="Proteomes" id="UP000603453">
    <property type="component" value="Unassembled WGS sequence"/>
</dbReference>
<dbReference type="AlphaFoldDB" id="A0A8H7V4Q5"/>
<evidence type="ECO:0000256" key="1">
    <source>
        <dbReference type="SAM" id="MobiDB-lite"/>
    </source>
</evidence>
<sequence>MKIADMLNPTVISQLSSPPLSPQHEQVDYYHNNNKRLSTSSASSNGSNGSNNNGKPRSRFSNVEDAIICEGVARGLTWGQISGQLPHRKRATCFNRYRTLQGIRKSRKRSMPDMRSPPITPPNSWLPSPTKEARHHHRHSYHYHSNPVLVAPLPTRLPLPFSYADRIH</sequence>
<dbReference type="SUPFAM" id="SSF46689">
    <property type="entry name" value="Homeodomain-like"/>
    <property type="match status" value="1"/>
</dbReference>
<evidence type="ECO:0000313" key="3">
    <source>
        <dbReference type="Proteomes" id="UP000603453"/>
    </source>
</evidence>
<comment type="caution">
    <text evidence="2">The sequence shown here is derived from an EMBL/GenBank/DDBJ whole genome shotgun (WGS) entry which is preliminary data.</text>
</comment>
<protein>
    <recommendedName>
        <fullName evidence="4">Homeodomain-like DNA binding domain-containing transcription factor</fullName>
    </recommendedName>
</protein>
<name>A0A8H7V4Q5_9FUNG</name>
<dbReference type="Gene3D" id="1.10.10.60">
    <property type="entry name" value="Homeodomain-like"/>
    <property type="match status" value="1"/>
</dbReference>
<evidence type="ECO:0000313" key="2">
    <source>
        <dbReference type="EMBL" id="KAG2201324.1"/>
    </source>
</evidence>
<gene>
    <name evidence="2" type="ORF">INT47_001412</name>
</gene>
<accession>A0A8H7V4Q5</accession>
<feature type="region of interest" description="Disordered" evidence="1">
    <location>
        <begin position="1"/>
        <end position="59"/>
    </location>
</feature>
<feature type="compositionally biased region" description="Low complexity" evidence="1">
    <location>
        <begin position="38"/>
        <end position="54"/>
    </location>
</feature>
<organism evidence="2 3">
    <name type="scientific">Mucor saturninus</name>
    <dbReference type="NCBI Taxonomy" id="64648"/>
    <lineage>
        <taxon>Eukaryota</taxon>
        <taxon>Fungi</taxon>
        <taxon>Fungi incertae sedis</taxon>
        <taxon>Mucoromycota</taxon>
        <taxon>Mucoromycotina</taxon>
        <taxon>Mucoromycetes</taxon>
        <taxon>Mucorales</taxon>
        <taxon>Mucorineae</taxon>
        <taxon>Mucoraceae</taxon>
        <taxon>Mucor</taxon>
    </lineage>
</organism>
<dbReference type="InterPro" id="IPR009057">
    <property type="entry name" value="Homeodomain-like_sf"/>
</dbReference>
<evidence type="ECO:0008006" key="4">
    <source>
        <dbReference type="Google" id="ProtNLM"/>
    </source>
</evidence>
<keyword evidence="3" id="KW-1185">Reference proteome</keyword>
<proteinExistence type="predicted"/>
<dbReference type="EMBL" id="JAEPRD010000072">
    <property type="protein sequence ID" value="KAG2201324.1"/>
    <property type="molecule type" value="Genomic_DNA"/>
</dbReference>